<protein>
    <recommendedName>
        <fullName evidence="3">Ketoreductase domain-containing protein</fullName>
    </recommendedName>
</protein>
<dbReference type="Gene3D" id="1.10.1200.10">
    <property type="entry name" value="ACP-like"/>
    <property type="match status" value="1"/>
</dbReference>
<evidence type="ECO:0000256" key="2">
    <source>
        <dbReference type="ARBA" id="ARBA00022553"/>
    </source>
</evidence>
<evidence type="ECO:0000259" key="3">
    <source>
        <dbReference type="SMART" id="SM00822"/>
    </source>
</evidence>
<gene>
    <name evidence="4" type="ORF">POSPLADRAFT_1063340</name>
</gene>
<dbReference type="EMBL" id="KZ110807">
    <property type="protein sequence ID" value="OSX55894.1"/>
    <property type="molecule type" value="Genomic_DNA"/>
</dbReference>
<dbReference type="GO" id="GO:0044550">
    <property type="term" value="P:secondary metabolite biosynthetic process"/>
    <property type="evidence" value="ECO:0007669"/>
    <property type="project" value="TreeGrafter"/>
</dbReference>
<dbReference type="GO" id="GO:0006633">
    <property type="term" value="P:fatty acid biosynthetic process"/>
    <property type="evidence" value="ECO:0007669"/>
    <property type="project" value="TreeGrafter"/>
</dbReference>
<dbReference type="Proteomes" id="UP000194127">
    <property type="component" value="Unassembled WGS sequence"/>
</dbReference>
<dbReference type="InterPro" id="IPR036736">
    <property type="entry name" value="ACP-like_sf"/>
</dbReference>
<dbReference type="SMART" id="SM00822">
    <property type="entry name" value="PKS_KR"/>
    <property type="match status" value="1"/>
</dbReference>
<feature type="non-terminal residue" evidence="4">
    <location>
        <position position="809"/>
    </location>
</feature>
<keyword evidence="1" id="KW-0596">Phosphopantetheine</keyword>
<dbReference type="InterPro" id="IPR036291">
    <property type="entry name" value="NAD(P)-bd_dom_sf"/>
</dbReference>
<feature type="domain" description="Ketoreductase" evidence="3">
    <location>
        <begin position="147"/>
        <end position="328"/>
    </location>
</feature>
<name>A0A1X6MHK5_9APHY</name>
<dbReference type="AlphaFoldDB" id="A0A1X6MHK5"/>
<dbReference type="InterPro" id="IPR057326">
    <property type="entry name" value="KR_dom"/>
</dbReference>
<keyword evidence="2" id="KW-0597">Phosphoprotein</keyword>
<dbReference type="Pfam" id="PF07993">
    <property type="entry name" value="NAD_binding_4"/>
    <property type="match status" value="1"/>
</dbReference>
<dbReference type="InterPro" id="IPR050091">
    <property type="entry name" value="PKS_NRPS_Biosynth_Enz"/>
</dbReference>
<dbReference type="GO" id="GO:0004312">
    <property type="term" value="F:fatty acid synthase activity"/>
    <property type="evidence" value="ECO:0007669"/>
    <property type="project" value="TreeGrafter"/>
</dbReference>
<organism evidence="4 5">
    <name type="scientific">Postia placenta MAD-698-R-SB12</name>
    <dbReference type="NCBI Taxonomy" id="670580"/>
    <lineage>
        <taxon>Eukaryota</taxon>
        <taxon>Fungi</taxon>
        <taxon>Dikarya</taxon>
        <taxon>Basidiomycota</taxon>
        <taxon>Agaricomycotina</taxon>
        <taxon>Agaricomycetes</taxon>
        <taxon>Polyporales</taxon>
        <taxon>Adustoporiaceae</taxon>
        <taxon>Rhodonia</taxon>
    </lineage>
</organism>
<dbReference type="PANTHER" id="PTHR43775">
    <property type="entry name" value="FATTY ACID SYNTHASE"/>
    <property type="match status" value="1"/>
</dbReference>
<accession>A0A1X6MHK5</accession>
<dbReference type="SUPFAM" id="SSF47336">
    <property type="entry name" value="ACP-like"/>
    <property type="match status" value="1"/>
</dbReference>
<sequence length="809" mass="88235">MRILLTHADSPVGRAIAFLYSVLKVEHVKLDQNASMLDLARVGKGSFHLIISGYEGTDAGPITFMRSLLLQGEGRMFLWNTEDEGVTNILRADPCTVQDALAVVVPMLEEHVKDLQPVSSSPVDTKSSDVEVSSNMRDRATLFDASKAYLIVGGIGNVGAHLCMYMYERGARHMIVTSRRGRAGLQNNTNPTVQRLFEYMETLADLDLRLEAVDAISVADMSRLMKSEALEIGGCIILTAVLADRTFQHMTEADFSAVFAAKVGVLKTIQHVIDVDHADFVVAFTSMSGLFGFGGQTNYGAANTELEEELAQIPNAFSFVCPGVLDTSLMLAGNDMAARRLGHAVEWSFSAEEMVLWFDDAMWRHYNLQRFSRYVPNMDWDAQDRTHGMTMLGQHLLSSQEPISTSSESRGDQITEIVRKTLNVATNDLSDDTPLTAYGIDSLSAARLSLLLRPYVEVSQLQLLANVAVGDLVRRASQAPAQNSSSGIAGTGPQKEQVMQDLVAQYAPNAHSSVVPRSATVKSQGQTFIVTGTTGSLGCHILSHLLCRDEVKLVYALNRKSAGETSIQERQAAAFLNQGLAKSLVTSPKLVLVECDLSASDFGLEGPTIDELLSSVTHIVHNAWTVDLYSPLERFESLLDGTRRLLELASRSRLPTPPSMLFVSTVAVYQDYDPTLPAPEEPVLSPEVAVQSGYTESKWIAERLVQTAAQSLSLNASVIRVGLLTGSVNGSWDTNHWFPALVQSAEYLGCLPEGQEIVSWIPVDLAAATIVDMCDIAADTLHLVHPQPVRWNAIMEPLASKLNVPLVPY</sequence>
<dbReference type="RefSeq" id="XP_024332688.1">
    <property type="nucleotide sequence ID" value="XM_024481641.1"/>
</dbReference>
<dbReference type="GeneID" id="36326591"/>
<keyword evidence="5" id="KW-1185">Reference proteome</keyword>
<dbReference type="Pfam" id="PF00550">
    <property type="entry name" value="PP-binding"/>
    <property type="match status" value="1"/>
</dbReference>
<dbReference type="PANTHER" id="PTHR43775:SF37">
    <property type="entry name" value="SI:DKEY-61P9.11"/>
    <property type="match status" value="1"/>
</dbReference>
<reference evidence="4 5" key="1">
    <citation type="submission" date="2017-04" db="EMBL/GenBank/DDBJ databases">
        <title>Genome Sequence of the Model Brown-Rot Fungus Postia placenta SB12.</title>
        <authorList>
            <consortium name="DOE Joint Genome Institute"/>
            <person name="Gaskell J."/>
            <person name="Kersten P."/>
            <person name="Larrondo L.F."/>
            <person name="Canessa P."/>
            <person name="Martinez D."/>
            <person name="Hibbett D."/>
            <person name="Schmoll M."/>
            <person name="Kubicek C.P."/>
            <person name="Martinez A.T."/>
            <person name="Yadav J."/>
            <person name="Master E."/>
            <person name="Magnuson J.K."/>
            <person name="James T."/>
            <person name="Yaver D."/>
            <person name="Berka R."/>
            <person name="Labutti K."/>
            <person name="Lipzen A."/>
            <person name="Aerts A."/>
            <person name="Barry K."/>
            <person name="Henrissat B."/>
            <person name="Blanchette R."/>
            <person name="Grigoriev I."/>
            <person name="Cullen D."/>
        </authorList>
    </citation>
    <scope>NUCLEOTIDE SEQUENCE [LARGE SCALE GENOMIC DNA]</scope>
    <source>
        <strain evidence="4 5">MAD-698-R-SB12</strain>
    </source>
</reference>
<evidence type="ECO:0000313" key="4">
    <source>
        <dbReference type="EMBL" id="OSX55894.1"/>
    </source>
</evidence>
<dbReference type="InterPro" id="IPR013968">
    <property type="entry name" value="PKS_KR"/>
</dbReference>
<dbReference type="InterPro" id="IPR013120">
    <property type="entry name" value="FAR_NAD-bd"/>
</dbReference>
<dbReference type="STRING" id="670580.A0A1X6MHK5"/>
<dbReference type="Pfam" id="PF08659">
    <property type="entry name" value="KR"/>
    <property type="match status" value="1"/>
</dbReference>
<evidence type="ECO:0000256" key="1">
    <source>
        <dbReference type="ARBA" id="ARBA00022450"/>
    </source>
</evidence>
<evidence type="ECO:0000313" key="5">
    <source>
        <dbReference type="Proteomes" id="UP000194127"/>
    </source>
</evidence>
<proteinExistence type="predicted"/>
<dbReference type="InterPro" id="IPR009081">
    <property type="entry name" value="PP-bd_ACP"/>
</dbReference>
<dbReference type="Gene3D" id="3.40.50.720">
    <property type="entry name" value="NAD(P)-binding Rossmann-like Domain"/>
    <property type="match status" value="2"/>
</dbReference>
<dbReference type="SUPFAM" id="SSF51735">
    <property type="entry name" value="NAD(P)-binding Rossmann-fold domains"/>
    <property type="match status" value="2"/>
</dbReference>
<dbReference type="OrthoDB" id="2773496at2759"/>